<evidence type="ECO:0000313" key="21">
    <source>
        <dbReference type="Proteomes" id="UP001501371"/>
    </source>
</evidence>
<evidence type="ECO:0000256" key="8">
    <source>
        <dbReference type="ARBA" id="ARBA00022605"/>
    </source>
</evidence>
<evidence type="ECO:0000256" key="5">
    <source>
        <dbReference type="ARBA" id="ARBA00010122"/>
    </source>
</evidence>
<name>A0ABP4FMH6_9ACTN</name>
<dbReference type="NCBIfam" id="TIGR00657">
    <property type="entry name" value="asp_kinases"/>
    <property type="match status" value="1"/>
</dbReference>
<keyword evidence="11 16" id="KW-0418">Kinase</keyword>
<keyword evidence="14" id="KW-0457">Lysine biosynthesis</keyword>
<evidence type="ECO:0000256" key="4">
    <source>
        <dbReference type="ARBA" id="ARBA00005139"/>
    </source>
</evidence>
<reference evidence="21" key="1">
    <citation type="journal article" date="2019" name="Int. J. Syst. Evol. Microbiol.">
        <title>The Global Catalogue of Microorganisms (GCM) 10K type strain sequencing project: providing services to taxonomists for standard genome sequencing and annotation.</title>
        <authorList>
            <consortium name="The Broad Institute Genomics Platform"/>
            <consortium name="The Broad Institute Genome Sequencing Center for Infectious Disease"/>
            <person name="Wu L."/>
            <person name="Ma J."/>
        </authorList>
    </citation>
    <scope>NUCLEOTIDE SEQUENCE [LARGE SCALE GENOMIC DNA]</scope>
    <source>
        <strain evidence="21">JCM 12696</strain>
    </source>
</reference>
<dbReference type="PIRSF" id="PIRSF000726">
    <property type="entry name" value="Asp_kin"/>
    <property type="match status" value="1"/>
</dbReference>
<protein>
    <recommendedName>
        <fullName evidence="7 16">Aspartokinase</fullName>
        <ecNumber evidence="6 16">2.7.2.4</ecNumber>
    </recommendedName>
</protein>
<evidence type="ECO:0000256" key="15">
    <source>
        <dbReference type="ARBA" id="ARBA00047872"/>
    </source>
</evidence>
<evidence type="ECO:0000256" key="10">
    <source>
        <dbReference type="ARBA" id="ARBA00022741"/>
    </source>
</evidence>
<evidence type="ECO:0000256" key="16">
    <source>
        <dbReference type="RuleBase" id="RU003448"/>
    </source>
</evidence>
<feature type="domain" description="Aspartate/glutamate/uridylate kinase" evidence="18">
    <location>
        <begin position="8"/>
        <end position="234"/>
    </location>
</feature>
<dbReference type="InterPro" id="IPR001341">
    <property type="entry name" value="Asp_kinase"/>
</dbReference>
<keyword evidence="8 17" id="KW-0028">Amino-acid biosynthesis</keyword>
<keyword evidence="21" id="KW-1185">Reference proteome</keyword>
<dbReference type="InterPro" id="IPR001048">
    <property type="entry name" value="Asp/Glu/Uridylate_kinase"/>
</dbReference>
<dbReference type="PANTHER" id="PTHR21499:SF3">
    <property type="entry name" value="ASPARTOKINASE"/>
    <property type="match status" value="1"/>
</dbReference>
<dbReference type="SUPFAM" id="SSF55021">
    <property type="entry name" value="ACT-like"/>
    <property type="match status" value="1"/>
</dbReference>
<keyword evidence="12" id="KW-0067">ATP-binding</keyword>
<evidence type="ECO:0000259" key="19">
    <source>
        <dbReference type="Pfam" id="PF22468"/>
    </source>
</evidence>
<comment type="similarity">
    <text evidence="5 16">Belongs to the aspartokinase family.</text>
</comment>
<comment type="caution">
    <text evidence="20">The sequence shown here is derived from an EMBL/GenBank/DDBJ whole genome shotgun (WGS) entry which is preliminary data.</text>
</comment>
<dbReference type="InterPro" id="IPR045865">
    <property type="entry name" value="ACT-like_dom_sf"/>
</dbReference>
<keyword evidence="10" id="KW-0547">Nucleotide-binding</keyword>
<evidence type="ECO:0000259" key="18">
    <source>
        <dbReference type="Pfam" id="PF00696"/>
    </source>
</evidence>
<dbReference type="GO" id="GO:0016301">
    <property type="term" value="F:kinase activity"/>
    <property type="evidence" value="ECO:0007669"/>
    <property type="project" value="UniProtKB-KW"/>
</dbReference>
<dbReference type="SUPFAM" id="SSF53633">
    <property type="entry name" value="Carbamate kinase-like"/>
    <property type="match status" value="1"/>
</dbReference>
<evidence type="ECO:0000256" key="11">
    <source>
        <dbReference type="ARBA" id="ARBA00022777"/>
    </source>
</evidence>
<evidence type="ECO:0000256" key="13">
    <source>
        <dbReference type="ARBA" id="ARBA00022915"/>
    </source>
</evidence>
<keyword evidence="9 16" id="KW-0808">Transferase</keyword>
<dbReference type="Gene3D" id="3.30.2130.10">
    <property type="entry name" value="VC0802-like"/>
    <property type="match status" value="1"/>
</dbReference>
<evidence type="ECO:0000256" key="12">
    <source>
        <dbReference type="ARBA" id="ARBA00022840"/>
    </source>
</evidence>
<dbReference type="InterPro" id="IPR054352">
    <property type="entry name" value="ACT_Aspartokinase"/>
</dbReference>
<comment type="pathway">
    <text evidence="4 17">Amino-acid biosynthesis; L-threonine biosynthesis; L-threonine from L-aspartate: step 1/5.</text>
</comment>
<sequence length="415" mass="42541">MNQPRDGVLVLKFGGTSLASVDQIHAVARRVARARATGRPVVVVVSARGGTTDELLALAAEAGALPPPREVDQLLSTGETASAALLAMALWEAGAPASSVSGAQTGIRAAGRAGEGIVATVDTAHIERLLGQGHVVVVAGFQGTAGNGDPLTLGRGGSDTTAVALASALGAARCEIYTDVDGVYTADPRIVPEARLLPGVPVRVMEEMAFAGARVLHTRAVELAALTGVEIRVLHAAGDGAGTFILDERRETMLETRSTVVAVVHDLDMVRMVIEVPRAAGIRATDVFEAVAAGAVPVDMAAFTGTGEDRLTVSMTVSRSHVTALTGVLGRLIERCGGTTRVYEDEGKVSLVGTGLLSRPGYGARMLSALAGAGVEVTSVASSQLRVSVTVPADRTVAAVDVLHREFELESPVAA</sequence>
<evidence type="ECO:0000256" key="14">
    <source>
        <dbReference type="ARBA" id="ARBA00023154"/>
    </source>
</evidence>
<evidence type="ECO:0000256" key="1">
    <source>
        <dbReference type="ARBA" id="ARBA00002843"/>
    </source>
</evidence>
<evidence type="ECO:0000256" key="3">
    <source>
        <dbReference type="ARBA" id="ARBA00004986"/>
    </source>
</evidence>
<dbReference type="InterPro" id="IPR005260">
    <property type="entry name" value="Asp_kin_monofn"/>
</dbReference>
<evidence type="ECO:0000313" key="20">
    <source>
        <dbReference type="EMBL" id="GAA1186050.1"/>
    </source>
</evidence>
<gene>
    <name evidence="20" type="ORF">GCM10009654_49520</name>
</gene>
<evidence type="ECO:0000256" key="7">
    <source>
        <dbReference type="ARBA" id="ARBA00016273"/>
    </source>
</evidence>
<comment type="pathway">
    <text evidence="2 17">Amino-acid biosynthesis; L-lysine biosynthesis via DAP pathway; (S)-tetrahydrodipicolinate from L-aspartate: step 1/4.</text>
</comment>
<evidence type="ECO:0000256" key="17">
    <source>
        <dbReference type="RuleBase" id="RU004249"/>
    </source>
</evidence>
<accession>A0ABP4FMH6</accession>
<evidence type="ECO:0000256" key="9">
    <source>
        <dbReference type="ARBA" id="ARBA00022679"/>
    </source>
</evidence>
<dbReference type="PANTHER" id="PTHR21499">
    <property type="entry name" value="ASPARTATE KINASE"/>
    <property type="match status" value="1"/>
</dbReference>
<dbReference type="EMBL" id="BAAAKV010000050">
    <property type="protein sequence ID" value="GAA1186050.1"/>
    <property type="molecule type" value="Genomic_DNA"/>
</dbReference>
<organism evidence="20 21">
    <name type="scientific">Streptomyces hebeiensis</name>
    <dbReference type="NCBI Taxonomy" id="229486"/>
    <lineage>
        <taxon>Bacteria</taxon>
        <taxon>Bacillati</taxon>
        <taxon>Actinomycetota</taxon>
        <taxon>Actinomycetes</taxon>
        <taxon>Kitasatosporales</taxon>
        <taxon>Streptomycetaceae</taxon>
        <taxon>Streptomyces</taxon>
    </lineage>
</organism>
<dbReference type="Gene3D" id="3.40.1160.10">
    <property type="entry name" value="Acetylglutamate kinase-like"/>
    <property type="match status" value="1"/>
</dbReference>
<dbReference type="Proteomes" id="UP001501371">
    <property type="component" value="Unassembled WGS sequence"/>
</dbReference>
<dbReference type="EC" id="2.7.2.4" evidence="6 16"/>
<dbReference type="InterPro" id="IPR036393">
    <property type="entry name" value="AceGlu_kinase-like_sf"/>
</dbReference>
<dbReference type="Pfam" id="PF00696">
    <property type="entry name" value="AA_kinase"/>
    <property type="match status" value="1"/>
</dbReference>
<dbReference type="NCBIfam" id="NF005155">
    <property type="entry name" value="PRK06635.1-4"/>
    <property type="match status" value="1"/>
</dbReference>
<proteinExistence type="inferred from homology"/>
<evidence type="ECO:0000256" key="6">
    <source>
        <dbReference type="ARBA" id="ARBA00013059"/>
    </source>
</evidence>
<comment type="function">
    <text evidence="1">Catalyzes the phosphorylation of the beta-carboxyl group of aspartic acid with ATP to yield 4-phospho-L-aspartate, which is involved in the branched biosynthetic pathway leading to the biosynthesis of amino acids lysine, threonine, isoleucine and methionine.</text>
</comment>
<dbReference type="PROSITE" id="PS00324">
    <property type="entry name" value="ASPARTOKINASE"/>
    <property type="match status" value="1"/>
</dbReference>
<comment type="catalytic activity">
    <reaction evidence="15 16">
        <text>L-aspartate + ATP = 4-phospho-L-aspartate + ADP</text>
        <dbReference type="Rhea" id="RHEA:23776"/>
        <dbReference type="ChEBI" id="CHEBI:29991"/>
        <dbReference type="ChEBI" id="CHEBI:30616"/>
        <dbReference type="ChEBI" id="CHEBI:57535"/>
        <dbReference type="ChEBI" id="CHEBI:456216"/>
        <dbReference type="EC" id="2.7.2.4"/>
    </reaction>
</comment>
<evidence type="ECO:0000256" key="2">
    <source>
        <dbReference type="ARBA" id="ARBA00004766"/>
    </source>
</evidence>
<comment type="pathway">
    <text evidence="3 17">Amino-acid biosynthesis; L-methionine biosynthesis via de novo pathway; L-homoserine from L-aspartate: step 1/3.</text>
</comment>
<dbReference type="Pfam" id="PF22468">
    <property type="entry name" value="ACT_9"/>
    <property type="match status" value="1"/>
</dbReference>
<dbReference type="CDD" id="cd04923">
    <property type="entry name" value="ACT_AK-LysC-DapG-like_2"/>
    <property type="match status" value="1"/>
</dbReference>
<dbReference type="InterPro" id="IPR018042">
    <property type="entry name" value="Aspartate_kinase_CS"/>
</dbReference>
<keyword evidence="13" id="KW-0220">Diaminopimelate biosynthesis</keyword>
<dbReference type="RefSeq" id="WP_344280809.1">
    <property type="nucleotide sequence ID" value="NZ_BAAAKV010000050.1"/>
</dbReference>
<feature type="domain" description="Aspartokinase ACT" evidence="19">
    <location>
        <begin position="349"/>
        <end position="407"/>
    </location>
</feature>